<proteinExistence type="predicted"/>
<sequence length="508" mass="53991">MKKSKEELKQYFETGDKPTQEQYADLIDSYIDVKQPAGEANRRFVIDETGEVSVASEQKTPEYTLSDIDNNKLSLLKDGVKVKEIDLTTYLDDTNLARLVSGSIDANGIATFIRDDSTTFIVDLSNLKEDTTHFAKLNAENNFTEQQVIQLSGTTSVVDTLNLNTFGNSGLGRGTGILFNIPGAASTVKGGRIAVLGDGGGAMTFNTAPNYLDSEPVERLRIKSDGSFDFKSGKVNFGGDLKLENKLLVGASTPIAGALVTMVKEEAEGANNVGAFFDLNNTFAGSNTNFTYASVSRADYKGTGTSGNIYGAQLIGRNSGTGTSGLLVGSYAVGSFKGSGNTSNVYGALGYAEIEGSGTPNIETVLGTWSKGELSNAGATIQDVFASHSDVRLIGGTVTGDVTLNYLDLKYDSANAADVSVNNLYYIKANNDNLPSVSGEAYFIKSDVALPSKLSGELETTSYKVSTLNTAPASASDTGKTGEIRYTTDYIYVCVATDTWKRVPLSTW</sequence>
<accession>A0ABM9PA55</accession>
<organism evidence="1 2">
    <name type="scientific">Tenacibaculum polynesiense</name>
    <dbReference type="NCBI Taxonomy" id="3137857"/>
    <lineage>
        <taxon>Bacteria</taxon>
        <taxon>Pseudomonadati</taxon>
        <taxon>Bacteroidota</taxon>
        <taxon>Flavobacteriia</taxon>
        <taxon>Flavobacteriales</taxon>
        <taxon>Flavobacteriaceae</taxon>
        <taxon>Tenacibaculum</taxon>
    </lineage>
</organism>
<comment type="caution">
    <text evidence="1">The sequence shown here is derived from an EMBL/GenBank/DDBJ whole genome shotgun (WGS) entry which is preliminary data.</text>
</comment>
<evidence type="ECO:0000313" key="2">
    <source>
        <dbReference type="Proteomes" id="UP001497527"/>
    </source>
</evidence>
<name>A0ABM9PA55_9FLAO</name>
<protein>
    <submittedName>
        <fullName evidence="1">Uncharacterized protein</fullName>
    </submittedName>
</protein>
<gene>
    <name evidence="1" type="ORF">T190423A01A_20076</name>
</gene>
<dbReference type="Proteomes" id="UP001497527">
    <property type="component" value="Unassembled WGS sequence"/>
</dbReference>
<evidence type="ECO:0000313" key="1">
    <source>
        <dbReference type="EMBL" id="CAL2102325.1"/>
    </source>
</evidence>
<reference evidence="1 2" key="1">
    <citation type="submission" date="2024-05" db="EMBL/GenBank/DDBJ databases">
        <authorList>
            <person name="Duchaud E."/>
        </authorList>
    </citation>
    <scope>NUCLEOTIDE SEQUENCE [LARGE SCALE GENOMIC DNA]</scope>
    <source>
        <strain evidence="1">Ena-SAMPLE-TAB-13-05-2024-13:56:06:370-140308</strain>
    </source>
</reference>
<dbReference type="EMBL" id="CAXJIO010000011">
    <property type="protein sequence ID" value="CAL2102325.1"/>
    <property type="molecule type" value="Genomic_DNA"/>
</dbReference>
<keyword evidence="2" id="KW-1185">Reference proteome</keyword>
<dbReference type="RefSeq" id="WP_348715503.1">
    <property type="nucleotide sequence ID" value="NZ_CAXJIO010000011.1"/>
</dbReference>